<organism evidence="1 2">
    <name type="scientific">Pseudonocardia yunnanensis</name>
    <dbReference type="NCBI Taxonomy" id="58107"/>
    <lineage>
        <taxon>Bacteria</taxon>
        <taxon>Bacillati</taxon>
        <taxon>Actinomycetota</taxon>
        <taxon>Actinomycetes</taxon>
        <taxon>Pseudonocardiales</taxon>
        <taxon>Pseudonocardiaceae</taxon>
        <taxon>Pseudonocardia</taxon>
    </lineage>
</organism>
<dbReference type="Proteomes" id="UP001597114">
    <property type="component" value="Unassembled WGS sequence"/>
</dbReference>
<dbReference type="RefSeq" id="WP_344727398.1">
    <property type="nucleotide sequence ID" value="NZ_BAAAUS010000043.1"/>
</dbReference>
<reference evidence="2" key="1">
    <citation type="journal article" date="2019" name="Int. J. Syst. Evol. Microbiol.">
        <title>The Global Catalogue of Microorganisms (GCM) 10K type strain sequencing project: providing services to taxonomists for standard genome sequencing and annotation.</title>
        <authorList>
            <consortium name="The Broad Institute Genomics Platform"/>
            <consortium name="The Broad Institute Genome Sequencing Center for Infectious Disease"/>
            <person name="Wu L."/>
            <person name="Ma J."/>
        </authorList>
    </citation>
    <scope>NUCLEOTIDE SEQUENCE [LARGE SCALE GENOMIC DNA]</scope>
    <source>
        <strain evidence="2">CCM 7043</strain>
    </source>
</reference>
<proteinExistence type="predicted"/>
<dbReference type="SUPFAM" id="SSF142906">
    <property type="entry name" value="YjbR-like"/>
    <property type="match status" value="1"/>
</dbReference>
<sequence length="137" mass="15105">MNAGADVPSEILTPLRAVCLALPETREEAAWAGVRWRVRRQTFAHVVTIEAGWPPAYARAAETDGPSTVLTFWSGGPELEVLRRTGHPFFGPPWGPDVVGMVLDESPDWDEIAELLTESFCRRAPTTLARTVVRPEP</sequence>
<keyword evidence="2" id="KW-1185">Reference proteome</keyword>
<dbReference type="GO" id="GO:0003677">
    <property type="term" value="F:DNA binding"/>
    <property type="evidence" value="ECO:0007669"/>
    <property type="project" value="UniProtKB-KW"/>
</dbReference>
<dbReference type="EMBL" id="JBHUCO010000024">
    <property type="protein sequence ID" value="MFD1520319.1"/>
    <property type="molecule type" value="Genomic_DNA"/>
</dbReference>
<gene>
    <name evidence="1" type="ORF">ACFSJD_22685</name>
</gene>
<accession>A0ABW4F220</accession>
<dbReference type="Pfam" id="PF04237">
    <property type="entry name" value="YjbR"/>
    <property type="match status" value="1"/>
</dbReference>
<name>A0ABW4F220_9PSEU</name>
<dbReference type="InterPro" id="IPR058532">
    <property type="entry name" value="YjbR/MT2646/Rv2570-like"/>
</dbReference>
<protein>
    <submittedName>
        <fullName evidence="1">MmcQ/YjbR family DNA-binding protein</fullName>
    </submittedName>
</protein>
<dbReference type="InterPro" id="IPR038056">
    <property type="entry name" value="YjbR-like_sf"/>
</dbReference>
<keyword evidence="1" id="KW-0238">DNA-binding</keyword>
<comment type="caution">
    <text evidence="1">The sequence shown here is derived from an EMBL/GenBank/DDBJ whole genome shotgun (WGS) entry which is preliminary data.</text>
</comment>
<evidence type="ECO:0000313" key="1">
    <source>
        <dbReference type="EMBL" id="MFD1520319.1"/>
    </source>
</evidence>
<evidence type="ECO:0000313" key="2">
    <source>
        <dbReference type="Proteomes" id="UP001597114"/>
    </source>
</evidence>